<dbReference type="GO" id="GO:0032506">
    <property type="term" value="P:cytokinetic process"/>
    <property type="evidence" value="ECO:0007669"/>
    <property type="project" value="UniProtKB-UniRule"/>
</dbReference>
<keyword evidence="6 16" id="KW-0547">Nucleotide-binding</keyword>
<comment type="function">
    <text evidence="16">ATP-dependent microtubule severing protein that specifically recognizes and cuts microtubules that are polyglutamylated. Preferentially recognizes and acts on microtubules decorated with short polyglutamate tails: severing activity increases as the number of glutamates per tubulin rises from one to eight, but decreases beyond this glutamylation threshold. Severing activity is not dependent on tubulin acetylation or detyrosination. Microtubule severing promotes reorganization of cellular microtubule arrays and the release of microtubules from the centrosome following nucleation. It is critical for the biogenesis and maintenance of complex microtubule arrays in axons, spindles and cilia. SPAST is involved in abscission step of cytokinesis and nuclear envelope reassembly during anaphase in cooperation with the ESCRT-III complex. Recruited at the midbody, probably by IST1, and participates in membrane fission during abscission together with the ESCRT-III complex. Recruited to the nuclear membrane by IST1 and mediates microtubule severing, promoting nuclear envelope sealing and mitotic spindle disassembly during late anaphase. Required for membrane traffic from the endoplasmic reticulum (ER) to the Golgi and endosome recycling. Recruited by IST1 to endosomes and regulates early endosomal tubulation and recycling by mediating microtubule severing. Probably plays a role in axon growth and the formation of axonal branches.</text>
</comment>
<proteinExistence type="inferred from homology"/>
<comment type="subunit">
    <text evidence="16">Homohexamer. Mostly monomeric, but assembles into hexameric structure for short periods of time. Oligomerization seems to be a prerequisite for catalytic activity. Binding to ATP in a cleft between two adjacent subunits stabilizes the homohexameric form. Binds to microtubules at least in part via the alpha-tubulin and beta-tubulin tails. The hexamer adopts a ring conformation through which microtubules pass prior to being severed. Does not interact strongly with tubulin heterodimers. Interacts (via MIT domain) with CHMP1B; the interaction is direct. Interacts with SSNA1. Interacts with ATL1. Interacts with RTN1. Interacts with ZFYVE27. Interacts with REEP1. Interacts (via MIT domain) with IST1.</text>
</comment>
<dbReference type="PANTHER" id="PTHR23074:SF86">
    <property type="entry name" value="SPASTIN"/>
    <property type="match status" value="1"/>
</dbReference>
<keyword evidence="22" id="KW-1185">Reference proteome</keyword>
<feature type="domain" description="MIT" evidence="20">
    <location>
        <begin position="114"/>
        <end position="192"/>
    </location>
</feature>
<evidence type="ECO:0000256" key="6">
    <source>
        <dbReference type="ARBA" id="ARBA00022741"/>
    </source>
</evidence>
<evidence type="ECO:0000256" key="14">
    <source>
        <dbReference type="ARBA" id="ARBA00023306"/>
    </source>
</evidence>
<reference evidence="21 22" key="1">
    <citation type="journal article" date="2020" name="Nature">
        <title>Six reference-quality genomes reveal evolution of bat adaptations.</title>
        <authorList>
            <person name="Jebb D."/>
            <person name="Huang Z."/>
            <person name="Pippel M."/>
            <person name="Hughes G.M."/>
            <person name="Lavrichenko K."/>
            <person name="Devanna P."/>
            <person name="Winkler S."/>
            <person name="Jermiin L.S."/>
            <person name="Skirmuntt E.C."/>
            <person name="Katzourakis A."/>
            <person name="Burkitt-Gray L."/>
            <person name="Ray D.A."/>
            <person name="Sullivan K.A.M."/>
            <person name="Roscito J.G."/>
            <person name="Kirilenko B.M."/>
            <person name="Davalos L.M."/>
            <person name="Corthals A.P."/>
            <person name="Power M.L."/>
            <person name="Jones G."/>
            <person name="Ransome R.D."/>
            <person name="Dechmann D.K.N."/>
            <person name="Locatelli A.G."/>
            <person name="Puechmaille S.J."/>
            <person name="Fedrigo O."/>
            <person name="Jarvis E.D."/>
            <person name="Hiller M."/>
            <person name="Vernes S.C."/>
            <person name="Myers E.W."/>
            <person name="Teeling E.C."/>
        </authorList>
    </citation>
    <scope>NUCLEOTIDE SEQUENCE [LARGE SCALE GENOMIC DNA]</scope>
    <source>
        <strain evidence="21">MRouAeg1</strain>
        <tissue evidence="21">Muscle</tissue>
    </source>
</reference>
<evidence type="ECO:0000256" key="18">
    <source>
        <dbReference type="SAM" id="Phobius"/>
    </source>
</evidence>
<evidence type="ECO:0000313" key="22">
    <source>
        <dbReference type="Proteomes" id="UP000593571"/>
    </source>
</evidence>
<dbReference type="Pfam" id="PF09336">
    <property type="entry name" value="Vps4_C"/>
    <property type="match status" value="1"/>
</dbReference>
<dbReference type="HAMAP" id="MF_03021">
    <property type="entry name" value="Spastin"/>
    <property type="match status" value="1"/>
</dbReference>
<feature type="intramembrane region" description="Helical" evidence="16">
    <location>
        <begin position="57"/>
        <end position="77"/>
    </location>
</feature>
<dbReference type="InterPro" id="IPR035106">
    <property type="entry name" value="Spastin_chordate"/>
</dbReference>
<evidence type="ECO:0000256" key="16">
    <source>
        <dbReference type="HAMAP-Rule" id="MF_03021"/>
    </source>
</evidence>
<feature type="transmembrane region" description="Helical" evidence="18">
    <location>
        <begin position="57"/>
        <end position="78"/>
    </location>
</feature>
<feature type="short sequence motif" description="Nuclear localization signal" evidence="16">
    <location>
        <begin position="275"/>
        <end position="278"/>
    </location>
</feature>
<evidence type="ECO:0000256" key="13">
    <source>
        <dbReference type="ARBA" id="ARBA00023242"/>
    </source>
</evidence>
<dbReference type="GO" id="GO:0031117">
    <property type="term" value="P:positive regulation of microtubule depolymerization"/>
    <property type="evidence" value="ECO:0007669"/>
    <property type="project" value="UniProtKB-UniRule"/>
</dbReference>
<dbReference type="GO" id="GO:0005813">
    <property type="term" value="C:centrosome"/>
    <property type="evidence" value="ECO:0007669"/>
    <property type="project" value="UniProtKB-SubCell"/>
</dbReference>
<keyword evidence="5 16" id="KW-0493">Microtubule</keyword>
<dbReference type="InterPro" id="IPR015415">
    <property type="entry name" value="Spast_Vps4_C"/>
</dbReference>
<dbReference type="GO" id="GO:0051013">
    <property type="term" value="P:microtubule severing"/>
    <property type="evidence" value="ECO:0007669"/>
    <property type="project" value="UniProtKB-UniRule"/>
</dbReference>
<evidence type="ECO:0000259" key="20">
    <source>
        <dbReference type="SMART" id="SM00745"/>
    </source>
</evidence>
<dbReference type="GO" id="GO:0048471">
    <property type="term" value="C:perinuclear region of cytoplasm"/>
    <property type="evidence" value="ECO:0007669"/>
    <property type="project" value="UniProtKB-SubCell"/>
</dbReference>
<evidence type="ECO:0000256" key="15">
    <source>
        <dbReference type="ARBA" id="ARBA00036378"/>
    </source>
</evidence>
<evidence type="ECO:0000256" key="2">
    <source>
        <dbReference type="ARBA" id="ARBA00022473"/>
    </source>
</evidence>
<keyword evidence="10 16" id="KW-0472">Membrane</keyword>
<feature type="short sequence motif" description="Nuclear localization signal" evidence="16">
    <location>
        <begin position="4"/>
        <end position="11"/>
    </location>
</feature>
<evidence type="ECO:0000259" key="19">
    <source>
        <dbReference type="SMART" id="SM00382"/>
    </source>
</evidence>
<dbReference type="Pfam" id="PF00004">
    <property type="entry name" value="AAA"/>
    <property type="match status" value="1"/>
</dbReference>
<organism evidence="21 22">
    <name type="scientific">Rousettus aegyptiacus</name>
    <name type="common">Egyptian fruit bat</name>
    <name type="synonym">Pteropus aegyptiacus</name>
    <dbReference type="NCBI Taxonomy" id="9407"/>
    <lineage>
        <taxon>Eukaryota</taxon>
        <taxon>Metazoa</taxon>
        <taxon>Chordata</taxon>
        <taxon>Craniata</taxon>
        <taxon>Vertebrata</taxon>
        <taxon>Euteleostomi</taxon>
        <taxon>Mammalia</taxon>
        <taxon>Eutheria</taxon>
        <taxon>Laurasiatheria</taxon>
        <taxon>Chiroptera</taxon>
        <taxon>Yinpterochiroptera</taxon>
        <taxon>Pteropodoidea</taxon>
        <taxon>Pteropodidae</taxon>
        <taxon>Rousettinae</taxon>
        <taxon>Rousettus</taxon>
    </lineage>
</organism>
<dbReference type="GO" id="GO:0005783">
    <property type="term" value="C:endoplasmic reticulum"/>
    <property type="evidence" value="ECO:0007669"/>
    <property type="project" value="UniProtKB-SubCell"/>
</dbReference>
<dbReference type="InterPro" id="IPR003959">
    <property type="entry name" value="ATPase_AAA_core"/>
</dbReference>
<dbReference type="GO" id="GO:0007409">
    <property type="term" value="P:axonogenesis"/>
    <property type="evidence" value="ECO:0007669"/>
    <property type="project" value="UniProtKB-UniRule"/>
</dbReference>
<dbReference type="InterPro" id="IPR003960">
    <property type="entry name" value="ATPase_AAA_CS"/>
</dbReference>
<dbReference type="CDD" id="cd19524">
    <property type="entry name" value="RecA-like_spastin"/>
    <property type="match status" value="1"/>
</dbReference>
<gene>
    <name evidence="16" type="primary">SPAST</name>
    <name evidence="16" type="synonym">SPG4</name>
    <name evidence="21" type="ORF">HJG63_018309</name>
</gene>
<dbReference type="SMART" id="SM00382">
    <property type="entry name" value="AAA"/>
    <property type="match status" value="1"/>
</dbReference>
<dbReference type="Pfam" id="PF17862">
    <property type="entry name" value="AAA_lid_3"/>
    <property type="match status" value="1"/>
</dbReference>
<evidence type="ECO:0000256" key="5">
    <source>
        <dbReference type="ARBA" id="ARBA00022701"/>
    </source>
</evidence>
<feature type="domain" description="AAA+ ATPase" evidence="19">
    <location>
        <begin position="340"/>
        <end position="476"/>
    </location>
</feature>
<dbReference type="Proteomes" id="UP000593571">
    <property type="component" value="Unassembled WGS sequence"/>
</dbReference>
<dbReference type="GO" id="GO:0008017">
    <property type="term" value="F:microtubule binding"/>
    <property type="evidence" value="ECO:0007669"/>
    <property type="project" value="UniProtKB-UniRule"/>
</dbReference>
<keyword evidence="4 16" id="KW-0132">Cell division</keyword>
<dbReference type="EC" id="5.6.1.1" evidence="16"/>
<dbReference type="Gene3D" id="3.40.50.300">
    <property type="entry name" value="P-loop containing nucleotide triphosphate hydrolases"/>
    <property type="match status" value="1"/>
</dbReference>
<evidence type="ECO:0000256" key="12">
    <source>
        <dbReference type="ARBA" id="ARBA00023235"/>
    </source>
</evidence>
<dbReference type="GO" id="GO:0005524">
    <property type="term" value="F:ATP binding"/>
    <property type="evidence" value="ECO:0007669"/>
    <property type="project" value="UniProtKB-UniRule"/>
</dbReference>
<keyword evidence="14 16" id="KW-0131">Cell cycle</keyword>
<keyword evidence="18" id="KW-1133">Transmembrane helix</keyword>
<evidence type="ECO:0000256" key="17">
    <source>
        <dbReference type="SAM" id="MobiDB-lite"/>
    </source>
</evidence>
<dbReference type="GO" id="GO:0016887">
    <property type="term" value="F:ATP hydrolysis activity"/>
    <property type="evidence" value="ECO:0007669"/>
    <property type="project" value="InterPro"/>
</dbReference>
<comment type="activity regulation">
    <text evidence="16">Allosteric enzyme with a cooperative mechanism; at least two neighbor subunits influence each other strongly in spastin hexamers. Microtubule binding promotes cooperative interactions among spastin subunits.</text>
</comment>
<feature type="topological domain" description="Cytoplasmic" evidence="16">
    <location>
        <begin position="1"/>
        <end position="56"/>
    </location>
</feature>
<evidence type="ECO:0000256" key="1">
    <source>
        <dbReference type="ARBA" id="ARBA00004489"/>
    </source>
</evidence>
<dbReference type="InterPro" id="IPR050304">
    <property type="entry name" value="MT-severing_AAA_ATPase"/>
</dbReference>
<dbReference type="CDD" id="cd02679">
    <property type="entry name" value="MIT_spastin"/>
    <property type="match status" value="1"/>
</dbReference>
<dbReference type="GO" id="GO:0034214">
    <property type="term" value="P:protein hexamerization"/>
    <property type="evidence" value="ECO:0007669"/>
    <property type="project" value="UniProtKB-UniRule"/>
</dbReference>
<keyword evidence="16" id="KW-0021">Allosteric enzyme</keyword>
<dbReference type="GO" id="GO:0030496">
    <property type="term" value="C:midbody"/>
    <property type="evidence" value="ECO:0007669"/>
    <property type="project" value="UniProtKB-SubCell"/>
</dbReference>
<evidence type="ECO:0000256" key="9">
    <source>
        <dbReference type="ARBA" id="ARBA00022902"/>
    </source>
</evidence>
<feature type="region of interest" description="Disordered" evidence="17">
    <location>
        <begin position="1"/>
        <end position="44"/>
    </location>
</feature>
<keyword evidence="9 16" id="KW-0524">Neurogenesis</keyword>
<protein>
    <recommendedName>
        <fullName evidence="16">Spastin</fullName>
        <ecNumber evidence="16">5.6.1.1</ecNumber>
    </recommendedName>
</protein>
<feature type="region of interest" description="Disordered" evidence="17">
    <location>
        <begin position="196"/>
        <end position="278"/>
    </location>
</feature>
<dbReference type="FunFam" id="1.20.58.80:FF:000006">
    <property type="entry name" value="Spastin"/>
    <property type="match status" value="1"/>
</dbReference>
<dbReference type="GO" id="GO:0030424">
    <property type="term" value="C:axon"/>
    <property type="evidence" value="ECO:0007669"/>
    <property type="project" value="UniProtKB-SubCell"/>
</dbReference>
<dbReference type="InterPro" id="IPR007330">
    <property type="entry name" value="MIT_dom"/>
</dbReference>
<dbReference type="EMBL" id="JACASE010000007">
    <property type="protein sequence ID" value="KAF6448947.1"/>
    <property type="molecule type" value="Genomic_DNA"/>
</dbReference>
<keyword evidence="12 16" id="KW-0413">Isomerase</keyword>
<keyword evidence="16" id="KW-0256">Endoplasmic reticulum</keyword>
<dbReference type="FunFam" id="3.40.50.300:FF:000093">
    <property type="entry name" value="Fidgetin-like 1"/>
    <property type="match status" value="1"/>
</dbReference>
<dbReference type="GO" id="GO:0005768">
    <property type="term" value="C:endosome"/>
    <property type="evidence" value="ECO:0007669"/>
    <property type="project" value="UniProtKB-UniRule"/>
</dbReference>
<name>A0A7J8FMI6_ROUAE</name>
<dbReference type="InterPro" id="IPR017179">
    <property type="entry name" value="Spastin"/>
</dbReference>
<keyword evidence="2 16" id="KW-0217">Developmental protein</keyword>
<feature type="compositionally biased region" description="Pro residues" evidence="17">
    <location>
        <begin position="18"/>
        <end position="43"/>
    </location>
</feature>
<feature type="topological domain" description="Cytoplasmic" evidence="16">
    <location>
        <begin position="78"/>
        <end position="582"/>
    </location>
</feature>
<dbReference type="GO" id="GO:0005634">
    <property type="term" value="C:nucleus"/>
    <property type="evidence" value="ECO:0007669"/>
    <property type="project" value="UniProtKB-SubCell"/>
</dbReference>
<accession>A0A7J8FMI6</accession>
<feature type="binding site" evidence="16">
    <location>
        <begin position="348"/>
        <end position="355"/>
    </location>
    <ligand>
        <name>ATP</name>
        <dbReference type="ChEBI" id="CHEBI:30616"/>
    </ligand>
</feature>
<keyword evidence="3 16" id="KW-0963">Cytoplasm</keyword>
<dbReference type="GO" id="GO:0005819">
    <property type="term" value="C:spindle"/>
    <property type="evidence" value="ECO:0007669"/>
    <property type="project" value="UniProtKB-SubCell"/>
</dbReference>
<comment type="catalytic activity">
    <reaction evidence="15 16">
        <text>n ATP + n H2O + a microtubule = n ADP + n phosphate + (n+1) alpha/beta tubulin heterodimers.</text>
        <dbReference type="EC" id="5.6.1.1"/>
    </reaction>
</comment>
<feature type="compositionally biased region" description="Polar residues" evidence="17">
    <location>
        <begin position="251"/>
        <end position="272"/>
    </location>
</feature>
<dbReference type="GO" id="GO:0005874">
    <property type="term" value="C:microtubule"/>
    <property type="evidence" value="ECO:0007669"/>
    <property type="project" value="UniProtKB-UniRule"/>
</dbReference>
<evidence type="ECO:0000256" key="3">
    <source>
        <dbReference type="ARBA" id="ARBA00022490"/>
    </source>
</evidence>
<dbReference type="FunFam" id="1.10.8.60:FF:000036">
    <property type="entry name" value="Spastin"/>
    <property type="match status" value="1"/>
</dbReference>
<comment type="caution">
    <text evidence="21">The sequence shown here is derived from an EMBL/GenBank/DDBJ whole genome shotgun (WGS) entry which is preliminary data.</text>
</comment>
<dbReference type="GO" id="GO:0008568">
    <property type="term" value="F:microtubule severing ATPase activity"/>
    <property type="evidence" value="ECO:0007669"/>
    <property type="project" value="UniProtKB-UniRule"/>
</dbReference>
<dbReference type="PANTHER" id="PTHR23074">
    <property type="entry name" value="AAA DOMAIN-CONTAINING"/>
    <property type="match status" value="1"/>
</dbReference>
<comment type="similarity">
    <text evidence="16">Belongs to the AAA ATPase family. Spastin subfamily.</text>
</comment>
<evidence type="ECO:0000256" key="11">
    <source>
        <dbReference type="ARBA" id="ARBA00023212"/>
    </source>
</evidence>
<dbReference type="AlphaFoldDB" id="A0A7J8FMI6"/>
<keyword evidence="7 16" id="KW-0221">Differentiation</keyword>
<dbReference type="PROSITE" id="PS00674">
    <property type="entry name" value="AAA"/>
    <property type="match status" value="1"/>
</dbReference>
<keyword evidence="18" id="KW-0812">Transmembrane</keyword>
<evidence type="ECO:0000313" key="21">
    <source>
        <dbReference type="EMBL" id="KAF6448947.1"/>
    </source>
</evidence>
<dbReference type="GO" id="GO:0016020">
    <property type="term" value="C:membrane"/>
    <property type="evidence" value="ECO:0007669"/>
    <property type="project" value="UniProtKB-SubCell"/>
</dbReference>
<keyword evidence="8 16" id="KW-0067">ATP-binding</keyword>
<dbReference type="InterPro" id="IPR003593">
    <property type="entry name" value="AAA+_ATPase"/>
</dbReference>
<evidence type="ECO:0000256" key="10">
    <source>
        <dbReference type="ARBA" id="ARBA00023136"/>
    </source>
</evidence>
<dbReference type="Gene3D" id="1.20.58.80">
    <property type="entry name" value="Phosphotransferase system, lactose/cellobiose-type IIA subunit"/>
    <property type="match status" value="1"/>
</dbReference>
<comment type="subcellular location">
    <subcellularLocation>
        <location evidence="1">Cell projection</location>
        <location evidence="1">Axon</location>
    </subcellularLocation>
    <subcellularLocation>
        <location evidence="16">Membrane</location>
        <topology evidence="16">Peripheral membrane protein</topology>
    </subcellularLocation>
    <subcellularLocation>
        <location evidence="16">Endoplasmic reticulum</location>
    </subcellularLocation>
    <subcellularLocation>
        <location evidence="16">Midbody</location>
    </subcellularLocation>
    <subcellularLocation>
        <location evidence="16">Cytoplasm</location>
        <location evidence="16">Cytoskeleton</location>
        <location evidence="16">Microtubule organizing center</location>
        <location evidence="16">Centrosome</location>
    </subcellularLocation>
    <subcellularLocation>
        <location evidence="16">Cytoplasm</location>
        <location evidence="16">Cytoskeleton</location>
    </subcellularLocation>
    <subcellularLocation>
        <location evidence="16">Cytoplasm</location>
        <location evidence="16">Perinuclear region</location>
    </subcellularLocation>
    <subcellularLocation>
        <location evidence="16">Nucleus</location>
    </subcellularLocation>
    <subcellularLocation>
        <location evidence="16">Cytoplasm</location>
        <location evidence="16">Cytoskeleton</location>
        <location evidence="16">Spindle</location>
    </subcellularLocation>
    <subcellularLocation>
        <location evidence="16">Cytoplasm</location>
    </subcellularLocation>
    <text evidence="16">Forms an intramembrane hairpin-like structure in the membrane. Localization to the centrosome is independent of microtubules. Localizes to the midbody of dividing cells, and this requires CHMP1B. Enriched in the distal axons and branches of postmitotic neurons. Localizes to endoplasmic reticulum tubular network.</text>
</comment>
<feature type="short sequence motif" description="Nuclear export signal" evidence="16">
    <location>
        <begin position="59"/>
        <end position="67"/>
    </location>
</feature>
<keyword evidence="13 16" id="KW-0539">Nucleus</keyword>
<dbReference type="Gene3D" id="1.10.8.60">
    <property type="match status" value="1"/>
</dbReference>
<dbReference type="PIRSF" id="PIRSF037338">
    <property type="entry name" value="Spastin"/>
    <property type="match status" value="1"/>
</dbReference>
<keyword evidence="11 16" id="KW-0206">Cytoskeleton</keyword>
<evidence type="ECO:0000256" key="4">
    <source>
        <dbReference type="ARBA" id="ARBA00022618"/>
    </source>
</evidence>
<dbReference type="SUPFAM" id="SSF52540">
    <property type="entry name" value="P-loop containing nucleoside triphosphate hydrolases"/>
    <property type="match status" value="1"/>
</dbReference>
<dbReference type="InterPro" id="IPR027417">
    <property type="entry name" value="P-loop_NTPase"/>
</dbReference>
<evidence type="ECO:0000256" key="8">
    <source>
        <dbReference type="ARBA" id="ARBA00022840"/>
    </source>
</evidence>
<dbReference type="SMART" id="SM00745">
    <property type="entry name" value="MIT"/>
    <property type="match status" value="1"/>
</dbReference>
<evidence type="ECO:0000256" key="7">
    <source>
        <dbReference type="ARBA" id="ARBA00022782"/>
    </source>
</evidence>
<dbReference type="InterPro" id="IPR041569">
    <property type="entry name" value="AAA_lid_3"/>
</dbReference>
<sequence length="582" mass="63670">MNSPGGRGKKKGSGGPSSPVPRRPPPPCLAPARPAPRPASPPESPHKRSLYYFSYPLFVGFALLRLVAFHLGLLFVWLCQRFSRALMAAKRSSSAAPASSSPPAPVPGGEAERVRAFHKQAFEYISIALRIDEDEKAGQKEQAVEWYKKGIEELEKGIAVIVTGQGEQCERARRLQAKMMTNLVMAKDRLQLLESGAVPKRKDPLTHTSNSLPRSKTVMKAGSTGLSGHHRAPSCSGLSMVSGVRQGPGSAATTHKNTPKTNRTNKPSTPTTAARKKKDLKNFRNVDSNLANLIMNEIVDNGTAVKFDDIAGQELAKQALQEIVILPSLRPELFTGLRAPARGLLLFGPPGNGKTMLAKAVAAESNATFFNISAASLTSKYVGEGEKLVRALFAVARELQPSIIFIDEVDSLLCERREGEHDASRRLKTEFLIEFDGVQSAGDDRVLVMGATNRPQELDEAVLRRFIKRVYVSLPNEETRLLLLKNLLCKQGSPLTQKELAQLARMTDGYSGSDLTALAKDAALGPIRELKPEQVKNMSASEMRNIRLSDFTESLKKIKRSVSPQTLEAYIRWNKDFGDTTV</sequence>
<dbReference type="GO" id="GO:0006888">
    <property type="term" value="P:endoplasmic reticulum to Golgi vesicle-mediated transport"/>
    <property type="evidence" value="ECO:0007669"/>
    <property type="project" value="UniProtKB-UniRule"/>
</dbReference>